<protein>
    <recommendedName>
        <fullName evidence="3">Transposase</fullName>
    </recommendedName>
</protein>
<evidence type="ECO:0000313" key="2">
    <source>
        <dbReference type="Proteomes" id="UP000193801"/>
    </source>
</evidence>
<sequence>MRERAYSLAKYLRWLADWHQRELADAQKHSCEGIRTRFYRAMLALAERDENAYEMVVSELGDCRECWNNLLRLAICGHATGTMLSVGGFDKMADVMVDELERMLP</sequence>
<accession>A0ABX3VIL6</accession>
<keyword evidence="2" id="KW-1185">Reference proteome</keyword>
<organism evidence="1 2">
    <name type="scientific">Mycobacterium paraense</name>
    <dbReference type="NCBI Taxonomy" id="767916"/>
    <lineage>
        <taxon>Bacteria</taxon>
        <taxon>Bacillati</taxon>
        <taxon>Actinomycetota</taxon>
        <taxon>Actinomycetes</taxon>
        <taxon>Mycobacteriales</taxon>
        <taxon>Mycobacteriaceae</taxon>
        <taxon>Mycobacterium</taxon>
        <taxon>Mycobacterium simiae complex</taxon>
    </lineage>
</organism>
<comment type="caution">
    <text evidence="1">The sequence shown here is derived from an EMBL/GenBank/DDBJ whole genome shotgun (WGS) entry which is preliminary data.</text>
</comment>
<evidence type="ECO:0000313" key="1">
    <source>
        <dbReference type="EMBL" id="ORW29197.1"/>
    </source>
</evidence>
<reference evidence="1 2" key="1">
    <citation type="journal article" date="2015" name="Emerg. Microbes Infect.">
        <title>Characterization of 17 strains belonging to the Mycobacterium simiae complex and description of Mycobacterium paraense sp. nov.</title>
        <authorList>
            <person name="Fusco da Costa A.R."/>
            <person name="Fedrizzi T."/>
            <person name="Lopes M.L."/>
            <person name="Pecorari M."/>
            <person name="Oliveira da Costa W.L."/>
            <person name="Giacobazzi E."/>
            <person name="da Costa Bahia J.R."/>
            <person name="De Sanctis V."/>
            <person name="Batista Lima K.V."/>
            <person name="Bertorelli R."/>
            <person name="Grottola A."/>
            <person name="Fabio A."/>
            <person name="Mariottini A."/>
            <person name="Ferretti P."/>
            <person name="Di Leva F."/>
            <person name="Fregni Serpini G."/>
            <person name="Tagliazucchi S."/>
            <person name="Rumpianesi F."/>
            <person name="Jousson O."/>
            <person name="Segata N."/>
            <person name="Tortoli E."/>
        </authorList>
    </citation>
    <scope>NUCLEOTIDE SEQUENCE [LARGE SCALE GENOMIC DNA]</scope>
    <source>
        <strain evidence="1 2">FI-07156</strain>
    </source>
</reference>
<dbReference type="Proteomes" id="UP000193801">
    <property type="component" value="Unassembled WGS sequence"/>
</dbReference>
<name>A0ABX3VIL6_9MYCO</name>
<evidence type="ECO:0008006" key="3">
    <source>
        <dbReference type="Google" id="ProtNLM"/>
    </source>
</evidence>
<gene>
    <name evidence="1" type="ORF">AWB91_24550</name>
</gene>
<proteinExistence type="predicted"/>
<dbReference type="EMBL" id="LQPK01000022">
    <property type="protein sequence ID" value="ORW29197.1"/>
    <property type="molecule type" value="Genomic_DNA"/>
</dbReference>